<evidence type="ECO:0000313" key="2">
    <source>
        <dbReference type="Proteomes" id="UP000294513"/>
    </source>
</evidence>
<keyword evidence="2" id="KW-1185">Reference proteome</keyword>
<dbReference type="AlphaFoldDB" id="A0A4R5A0W9"/>
<accession>A0A4R5A0W9</accession>
<organism evidence="1 2">
    <name type="scientific">Actinomadura rubrisoli</name>
    <dbReference type="NCBI Taxonomy" id="2530368"/>
    <lineage>
        <taxon>Bacteria</taxon>
        <taxon>Bacillati</taxon>
        <taxon>Actinomycetota</taxon>
        <taxon>Actinomycetes</taxon>
        <taxon>Streptosporangiales</taxon>
        <taxon>Thermomonosporaceae</taxon>
        <taxon>Actinomadura</taxon>
    </lineage>
</organism>
<gene>
    <name evidence="1" type="ORF">E1298_41775</name>
</gene>
<evidence type="ECO:0000313" key="1">
    <source>
        <dbReference type="EMBL" id="TDD65055.1"/>
    </source>
</evidence>
<reference evidence="1 2" key="1">
    <citation type="submission" date="2019-03" db="EMBL/GenBank/DDBJ databases">
        <title>Draft genome sequences of novel Actinobacteria.</title>
        <authorList>
            <person name="Sahin N."/>
            <person name="Ay H."/>
            <person name="Saygin H."/>
        </authorList>
    </citation>
    <scope>NUCLEOTIDE SEQUENCE [LARGE SCALE GENOMIC DNA]</scope>
    <source>
        <strain evidence="1 2">H3C3</strain>
    </source>
</reference>
<dbReference type="Proteomes" id="UP000294513">
    <property type="component" value="Unassembled WGS sequence"/>
</dbReference>
<comment type="caution">
    <text evidence="1">The sequence shown here is derived from an EMBL/GenBank/DDBJ whole genome shotgun (WGS) entry which is preliminary data.</text>
</comment>
<proteinExistence type="predicted"/>
<dbReference type="OrthoDB" id="3386555at2"/>
<protein>
    <submittedName>
        <fullName evidence="1">Uncharacterized protein</fullName>
    </submittedName>
</protein>
<name>A0A4R5A0W9_9ACTN</name>
<sequence>MGGSVAVGVEVNRGPTAKQIDAAGRKEFALRWRTLGAGEVFPARVDGPAGMSKTPAWTATRVGIAPAASCAEGFDRPIADALVKHGCRAVLRATYVDGTGTLVTTLGVAVMPDPGQASGAEAGFPSSVGDNKRYGVRAVTFPGTVAGKFRDPLRQDFYFAANGTPYLFFRSSGWIADRGARVGTVLADTFAFARTALDQVILRFAETTEPCERRGVRC</sequence>
<dbReference type="EMBL" id="SMKU01000422">
    <property type="protein sequence ID" value="TDD65055.1"/>
    <property type="molecule type" value="Genomic_DNA"/>
</dbReference>
<dbReference type="RefSeq" id="WP_131902922.1">
    <property type="nucleotide sequence ID" value="NZ_SMKU01000422.1"/>
</dbReference>